<dbReference type="InterPro" id="IPR011006">
    <property type="entry name" value="CheY-like_superfamily"/>
</dbReference>
<comment type="caution">
    <text evidence="3">The sequence shown here is derived from an EMBL/GenBank/DDBJ whole genome shotgun (WGS) entry which is preliminary data.</text>
</comment>
<proteinExistence type="predicted"/>
<dbReference type="PROSITE" id="PS50110">
    <property type="entry name" value="RESPONSE_REGULATORY"/>
    <property type="match status" value="1"/>
</dbReference>
<reference evidence="4" key="1">
    <citation type="journal article" date="2019" name="Int. J. Syst. Evol. Microbiol.">
        <title>The Global Catalogue of Microorganisms (GCM) 10K type strain sequencing project: providing services to taxonomists for standard genome sequencing and annotation.</title>
        <authorList>
            <consortium name="The Broad Institute Genomics Platform"/>
            <consortium name="The Broad Institute Genome Sequencing Center for Infectious Disease"/>
            <person name="Wu L."/>
            <person name="Ma J."/>
        </authorList>
    </citation>
    <scope>NUCLEOTIDE SEQUENCE [LARGE SCALE GENOMIC DNA]</scope>
    <source>
        <strain evidence="4">CCUG 55250</strain>
    </source>
</reference>
<dbReference type="RefSeq" id="WP_379846627.1">
    <property type="nucleotide sequence ID" value="NZ_JBHSMA010000004.1"/>
</dbReference>
<dbReference type="PANTHER" id="PTHR44520">
    <property type="entry name" value="RESPONSE REGULATOR RCP1-RELATED"/>
    <property type="match status" value="1"/>
</dbReference>
<dbReference type="InterPro" id="IPR052893">
    <property type="entry name" value="TCS_response_regulator"/>
</dbReference>
<dbReference type="SMART" id="SM00448">
    <property type="entry name" value="REC"/>
    <property type="match status" value="1"/>
</dbReference>
<evidence type="ECO:0000259" key="2">
    <source>
        <dbReference type="PROSITE" id="PS50110"/>
    </source>
</evidence>
<dbReference type="SUPFAM" id="SSF52172">
    <property type="entry name" value="CheY-like"/>
    <property type="match status" value="1"/>
</dbReference>
<feature type="domain" description="Response regulatory" evidence="2">
    <location>
        <begin position="1"/>
        <end position="119"/>
    </location>
</feature>
<dbReference type="InterPro" id="IPR001789">
    <property type="entry name" value="Sig_transdc_resp-reg_receiver"/>
</dbReference>
<accession>A0ABW0IE19</accession>
<feature type="modified residue" description="4-aspartylphosphate" evidence="1">
    <location>
        <position position="50"/>
    </location>
</feature>
<dbReference type="Pfam" id="PF00072">
    <property type="entry name" value="Response_reg"/>
    <property type="match status" value="1"/>
</dbReference>
<dbReference type="Gene3D" id="3.40.50.2300">
    <property type="match status" value="1"/>
</dbReference>
<keyword evidence="4" id="KW-1185">Reference proteome</keyword>
<dbReference type="Proteomes" id="UP001596106">
    <property type="component" value="Unassembled WGS sequence"/>
</dbReference>
<dbReference type="EMBL" id="JBHSMA010000004">
    <property type="protein sequence ID" value="MFC5410702.1"/>
    <property type="molecule type" value="Genomic_DNA"/>
</dbReference>
<organism evidence="3 4">
    <name type="scientific">Larkinella bovis</name>
    <dbReference type="NCBI Taxonomy" id="683041"/>
    <lineage>
        <taxon>Bacteria</taxon>
        <taxon>Pseudomonadati</taxon>
        <taxon>Bacteroidota</taxon>
        <taxon>Cytophagia</taxon>
        <taxon>Cytophagales</taxon>
        <taxon>Spirosomataceae</taxon>
        <taxon>Larkinella</taxon>
    </lineage>
</organism>
<gene>
    <name evidence="3" type="ORF">ACFPMF_15370</name>
</gene>
<evidence type="ECO:0000313" key="4">
    <source>
        <dbReference type="Proteomes" id="UP001596106"/>
    </source>
</evidence>
<sequence length="132" mass="15485">MEDDEDDQFLLKHSFQQLDIPNPIRFFANGETALEYLHTTSEQPFLILCDINMPRLNGIELRRQINASAYLRKKAVPFVFLTTSANPEMVREAYDERVQGFYQKAATITRLQQQLKQIIEYWQGCLHPNSFD</sequence>
<evidence type="ECO:0000256" key="1">
    <source>
        <dbReference type="PROSITE-ProRule" id="PRU00169"/>
    </source>
</evidence>
<keyword evidence="1" id="KW-0597">Phosphoprotein</keyword>
<name>A0ABW0IE19_9BACT</name>
<dbReference type="PANTHER" id="PTHR44520:SF2">
    <property type="entry name" value="RESPONSE REGULATOR RCP1"/>
    <property type="match status" value="1"/>
</dbReference>
<evidence type="ECO:0000313" key="3">
    <source>
        <dbReference type="EMBL" id="MFC5410702.1"/>
    </source>
</evidence>
<protein>
    <submittedName>
        <fullName evidence="3">Response regulator</fullName>
    </submittedName>
</protein>